<protein>
    <recommendedName>
        <fullName evidence="1">Pyrrolo-quinoline quinone repeat domain-containing protein</fullName>
    </recommendedName>
</protein>
<name>A0A9C9EN62_UNCW3</name>
<dbReference type="SUPFAM" id="SSF50998">
    <property type="entry name" value="Quinoprotein alcohol dehydrogenase-like"/>
    <property type="match status" value="1"/>
</dbReference>
<dbReference type="InterPro" id="IPR002372">
    <property type="entry name" value="PQQ_rpt_dom"/>
</dbReference>
<dbReference type="Gene3D" id="2.130.10.10">
    <property type="entry name" value="YVTN repeat-like/Quinoprotein amine dehydrogenase"/>
    <property type="match status" value="1"/>
</dbReference>
<dbReference type="AlphaFoldDB" id="A0A9C9EN62"/>
<evidence type="ECO:0000259" key="1">
    <source>
        <dbReference type="Pfam" id="PF13360"/>
    </source>
</evidence>
<dbReference type="EMBL" id="DRIG01000072">
    <property type="protein sequence ID" value="HEC78811.1"/>
    <property type="molecule type" value="Genomic_DNA"/>
</dbReference>
<dbReference type="InterPro" id="IPR015943">
    <property type="entry name" value="WD40/YVTN_repeat-like_dom_sf"/>
</dbReference>
<dbReference type="Proteomes" id="UP000885826">
    <property type="component" value="Unassembled WGS sequence"/>
</dbReference>
<evidence type="ECO:0000313" key="2">
    <source>
        <dbReference type="EMBL" id="HEC78811.1"/>
    </source>
</evidence>
<proteinExistence type="predicted"/>
<feature type="domain" description="Pyrrolo-quinoline quinone repeat" evidence="1">
    <location>
        <begin position="122"/>
        <end position="247"/>
    </location>
</feature>
<dbReference type="Pfam" id="PF13360">
    <property type="entry name" value="PQQ_2"/>
    <property type="match status" value="1"/>
</dbReference>
<sequence length="389" mass="43291">MSNKQKFLFAFLLIAVVPLKAQKVIWDKIYKKNMGTVFAVAETNDGSFVIGGIIDYQDGHGEDVYLARMDKNGKKLWEKRFGGDYDDRCHALSKTKDGGFILAGMKTPYTKKDFFGSIPEEPDVYLIRTDKDGNKLWEKTFGGKDYDIARAVLETQNGNFVIAGYSYSYGAGYIDVYVIKTDKNGNKIWEKTFGGKEKDKANAIIQTKDGNFIIAGVTESFGSGEGDIYLIKIDRNGKKIWSKTFGGEKDDEAHAILETEDGGLIIAGRKGLGDLLLIKTDKNGKKIWQKTFGGGDGEEAYSIIETEDGFITAGYTNSYGNKEDFYLIKVDKKGNKIWEKTIGTKEYQDIAYSISRCPDGGFIIAGFTHIVAGFHVPHIVRIKDESGEK</sequence>
<dbReference type="InterPro" id="IPR011047">
    <property type="entry name" value="Quinoprotein_ADH-like_sf"/>
</dbReference>
<reference evidence="2" key="1">
    <citation type="journal article" date="2020" name="mSystems">
        <title>Genome- and Community-Level Interaction Insights into Carbon Utilization and Element Cycling Functions of Hydrothermarchaeota in Hydrothermal Sediment.</title>
        <authorList>
            <person name="Zhou Z."/>
            <person name="Liu Y."/>
            <person name="Xu W."/>
            <person name="Pan J."/>
            <person name="Luo Z.H."/>
            <person name="Li M."/>
        </authorList>
    </citation>
    <scope>NUCLEOTIDE SEQUENCE</scope>
    <source>
        <strain evidence="2">HyVt-388</strain>
    </source>
</reference>
<comment type="caution">
    <text evidence="2">The sequence shown here is derived from an EMBL/GenBank/DDBJ whole genome shotgun (WGS) entry which is preliminary data.</text>
</comment>
<accession>A0A9C9EN62</accession>
<evidence type="ECO:0000313" key="3">
    <source>
        <dbReference type="Proteomes" id="UP000885826"/>
    </source>
</evidence>
<dbReference type="PANTHER" id="PTHR42754:SF1">
    <property type="entry name" value="LIPOPROTEIN"/>
    <property type="match status" value="1"/>
</dbReference>
<organism evidence="2 3">
    <name type="scientific">candidate division WOR-3 bacterium</name>
    <dbReference type="NCBI Taxonomy" id="2052148"/>
    <lineage>
        <taxon>Bacteria</taxon>
        <taxon>Bacteria division WOR-3</taxon>
    </lineage>
</organism>
<dbReference type="PANTHER" id="PTHR42754">
    <property type="entry name" value="ENDOGLUCANASE"/>
    <property type="match status" value="1"/>
</dbReference>
<gene>
    <name evidence="2" type="ORF">ENI34_06675</name>
</gene>